<protein>
    <recommendedName>
        <fullName evidence="2">Pyruvate, phosphate dikinase</fullName>
    </recommendedName>
    <alternativeName>
        <fullName evidence="3">Pyruvate, orthophosphate dikinase</fullName>
    </alternativeName>
</protein>
<evidence type="ECO:0000256" key="3">
    <source>
        <dbReference type="ARBA" id="ARBA00032883"/>
    </source>
</evidence>
<dbReference type="Pfam" id="PF02896">
    <property type="entry name" value="PEP-utilizers_C"/>
    <property type="match status" value="1"/>
</dbReference>
<accession>A0A426FLM3</accession>
<sequence>MNRMCIMDQLLITFDNEGLKIASNKEKYGIGLLRDERMWVDQEDIDILRVLLLGPGTTSIENYQKFCSMYTQRHGNRYRKIFATGVGSTCVARTLCMPISKFLPDDFDIDGFAIKHGLDPLKSKAVFNRMTREREIYHGCRGIRMFMIRPDLLKLWLMTVLRAYQASERVNGQTKITFLLATLTFPEEARRFIHTLEECLLDLWESIESSPVAGVATMLETGGAFISIEDILSAHGQDIEIIGGLVGVNDFTTACLNMNRNDAPKFMIPSYVESAMLKTSPFSSIETTVVGKAIRNALERSTFHARSRGKTMQWGLAGELAADWESVRWFARELSHVGLTYVSTSPETIAYSLVASASTRYQA</sequence>
<evidence type="ECO:0000259" key="4">
    <source>
        <dbReference type="Pfam" id="PF02896"/>
    </source>
</evidence>
<dbReference type="GO" id="GO:0050242">
    <property type="term" value="F:pyruvate, phosphate dikinase activity"/>
    <property type="evidence" value="ECO:0007669"/>
    <property type="project" value="InterPro"/>
</dbReference>
<keyword evidence="6" id="KW-1185">Reference proteome</keyword>
<dbReference type="SUPFAM" id="SSF51621">
    <property type="entry name" value="Phosphoenolpyruvate/pyruvate domain"/>
    <property type="match status" value="1"/>
</dbReference>
<dbReference type="PANTHER" id="PTHR22931">
    <property type="entry name" value="PHOSPHOENOLPYRUVATE DIKINASE-RELATED"/>
    <property type="match status" value="1"/>
</dbReference>
<organism evidence="5 6">
    <name type="scientific">Lautropia dentalis</name>
    <dbReference type="NCBI Taxonomy" id="2490857"/>
    <lineage>
        <taxon>Bacteria</taxon>
        <taxon>Pseudomonadati</taxon>
        <taxon>Pseudomonadota</taxon>
        <taxon>Betaproteobacteria</taxon>
        <taxon>Burkholderiales</taxon>
        <taxon>Burkholderiaceae</taxon>
        <taxon>Lautropia</taxon>
    </lineage>
</organism>
<evidence type="ECO:0000313" key="6">
    <source>
        <dbReference type="Proteomes" id="UP000270261"/>
    </source>
</evidence>
<dbReference type="AlphaFoldDB" id="A0A426FLM3"/>
<dbReference type="EMBL" id="RRUE01000002">
    <property type="protein sequence ID" value="RRN43721.1"/>
    <property type="molecule type" value="Genomic_DNA"/>
</dbReference>
<evidence type="ECO:0000256" key="1">
    <source>
        <dbReference type="ARBA" id="ARBA00003144"/>
    </source>
</evidence>
<evidence type="ECO:0000256" key="2">
    <source>
        <dbReference type="ARBA" id="ARBA00020138"/>
    </source>
</evidence>
<comment type="caution">
    <text evidence="5">The sequence shown here is derived from an EMBL/GenBank/DDBJ whole genome shotgun (WGS) entry which is preliminary data.</text>
</comment>
<gene>
    <name evidence="5" type="ORF">EHV23_09875</name>
</gene>
<evidence type="ECO:0000313" key="5">
    <source>
        <dbReference type="EMBL" id="RRN43721.1"/>
    </source>
</evidence>
<dbReference type="Gene3D" id="3.20.20.60">
    <property type="entry name" value="Phosphoenolpyruvate-binding domains"/>
    <property type="match status" value="1"/>
</dbReference>
<comment type="function">
    <text evidence="1">Catalyzes the reversible phosphorylation of pyruvate and phosphate.</text>
</comment>
<reference evidence="5 6" key="1">
    <citation type="submission" date="2018-11" db="EMBL/GenBank/DDBJ databases">
        <title>Genome sequencing of Lautropia sp. KCOM 2505 (= ChDC F240).</title>
        <authorList>
            <person name="Kook J.-K."/>
            <person name="Park S.-N."/>
            <person name="Lim Y.K."/>
        </authorList>
    </citation>
    <scope>NUCLEOTIDE SEQUENCE [LARGE SCALE GENOMIC DNA]</scope>
    <source>
        <strain evidence="5 6">KCOM 2505</strain>
    </source>
</reference>
<proteinExistence type="predicted"/>
<dbReference type="InterPro" id="IPR015813">
    <property type="entry name" value="Pyrv/PenolPyrv_kinase-like_dom"/>
</dbReference>
<dbReference type="PANTHER" id="PTHR22931:SF9">
    <property type="entry name" value="PYRUVATE, PHOSPHATE DIKINASE 1, CHLOROPLASTIC"/>
    <property type="match status" value="1"/>
</dbReference>
<dbReference type="InterPro" id="IPR040442">
    <property type="entry name" value="Pyrv_kinase-like_dom_sf"/>
</dbReference>
<name>A0A426FLM3_9BURK</name>
<dbReference type="Proteomes" id="UP000270261">
    <property type="component" value="Unassembled WGS sequence"/>
</dbReference>
<dbReference type="InterPro" id="IPR000121">
    <property type="entry name" value="PEP_util_C"/>
</dbReference>
<feature type="domain" description="PEP-utilising enzyme C-terminal" evidence="4">
    <location>
        <begin position="22"/>
        <end position="350"/>
    </location>
</feature>
<dbReference type="InterPro" id="IPR010121">
    <property type="entry name" value="Pyruvate_phosphate_dikinase"/>
</dbReference>